<feature type="compositionally biased region" description="Polar residues" evidence="1">
    <location>
        <begin position="326"/>
        <end position="335"/>
    </location>
</feature>
<sequence>MDIPEPDEYRDETTDTPSSPESSHDREIQEYPQLETSPYETRSIILEIGAQYTIPEYFLQPYAKLANSEWVSRITLHDINPDVAHTFIHYLYTGAYETIKHPDPPESRKAIEFQRSVHAYHAARVYEIDGLAHHARRYMEVFDGAVTMCDILVAVREVFSKLPLDQVWLADYVKEKMVEAFEADKDGFKENLRRYGIGTDAVFDPLILGFVLDIYDPDRRASRHAEGQKEGEYDQGAVSVTVSDDYPADVSSPIPPDSEGEHAMSPPVSGHYRDSPPPPADEEPACASVDEAPMEAAPPPCEDVPIYRSWSVSAEAKRKKKKKNETPQWAFTTWHGTAAGLPAPEAPEPEVPPEPEPEPSPDSEMPPEPIPEPEPENPVASWGKADYSSWMSNKPLRTHF</sequence>
<feature type="region of interest" description="Disordered" evidence="1">
    <location>
        <begin position="244"/>
        <end position="285"/>
    </location>
</feature>
<dbReference type="InterPro" id="IPR011333">
    <property type="entry name" value="SKP1/BTB/POZ_sf"/>
</dbReference>
<accession>A0AAD4CHE2</accession>
<dbReference type="PANTHER" id="PTHR37538:SF1">
    <property type="entry name" value="BTB DOMAIN-CONTAINING PROTEIN"/>
    <property type="match status" value="1"/>
</dbReference>
<name>A0AAD4CHE2_ASPNN</name>
<evidence type="ECO:0008006" key="4">
    <source>
        <dbReference type="Google" id="ProtNLM"/>
    </source>
</evidence>
<dbReference type="Proteomes" id="UP001194746">
    <property type="component" value="Unassembled WGS sequence"/>
</dbReference>
<comment type="caution">
    <text evidence="2">The sequence shown here is derived from an EMBL/GenBank/DDBJ whole genome shotgun (WGS) entry which is preliminary data.</text>
</comment>
<protein>
    <recommendedName>
        <fullName evidence="4">BTB domain-containing protein</fullName>
    </recommendedName>
</protein>
<evidence type="ECO:0000313" key="2">
    <source>
        <dbReference type="EMBL" id="KAF9886524.1"/>
    </source>
</evidence>
<dbReference type="EMBL" id="VCAU01000076">
    <property type="protein sequence ID" value="KAF9886524.1"/>
    <property type="molecule type" value="Genomic_DNA"/>
</dbReference>
<feature type="region of interest" description="Disordered" evidence="1">
    <location>
        <begin position="1"/>
        <end position="34"/>
    </location>
</feature>
<feature type="compositionally biased region" description="Acidic residues" evidence="1">
    <location>
        <begin position="1"/>
        <end position="10"/>
    </location>
</feature>
<evidence type="ECO:0000256" key="1">
    <source>
        <dbReference type="SAM" id="MobiDB-lite"/>
    </source>
</evidence>
<evidence type="ECO:0000313" key="3">
    <source>
        <dbReference type="Proteomes" id="UP001194746"/>
    </source>
</evidence>
<feature type="compositionally biased region" description="Acidic residues" evidence="1">
    <location>
        <begin position="347"/>
        <end position="361"/>
    </location>
</feature>
<feature type="region of interest" description="Disordered" evidence="1">
    <location>
        <begin position="313"/>
        <end position="400"/>
    </location>
</feature>
<dbReference type="Gene3D" id="3.30.710.10">
    <property type="entry name" value="Potassium Channel Kv1.1, Chain A"/>
    <property type="match status" value="1"/>
</dbReference>
<dbReference type="PANTHER" id="PTHR37538">
    <property type="entry name" value="BTB DOMAIN-CONTAINING PROTEIN"/>
    <property type="match status" value="1"/>
</dbReference>
<dbReference type="AlphaFoldDB" id="A0AAD4CHE2"/>
<reference evidence="2" key="2">
    <citation type="submission" date="2020-02" db="EMBL/GenBank/DDBJ databases">
        <authorList>
            <person name="Gilchrist C.L.M."/>
            <person name="Chooi Y.-H."/>
        </authorList>
    </citation>
    <scope>NUCLEOTIDE SEQUENCE</scope>
    <source>
        <strain evidence="2">MST-FP2251</strain>
    </source>
</reference>
<reference evidence="2" key="1">
    <citation type="journal article" date="2019" name="Beilstein J. Org. Chem.">
        <title>Nanangenines: drimane sesquiterpenoids as the dominant metabolite cohort of a novel Australian fungus, Aspergillus nanangensis.</title>
        <authorList>
            <person name="Lacey H.J."/>
            <person name="Gilchrist C.L.M."/>
            <person name="Crombie A."/>
            <person name="Kalaitzis J.A."/>
            <person name="Vuong D."/>
            <person name="Rutledge P.J."/>
            <person name="Turner P."/>
            <person name="Pitt J.I."/>
            <person name="Lacey E."/>
            <person name="Chooi Y.H."/>
            <person name="Piggott A.M."/>
        </authorList>
    </citation>
    <scope>NUCLEOTIDE SEQUENCE</scope>
    <source>
        <strain evidence="2">MST-FP2251</strain>
    </source>
</reference>
<keyword evidence="3" id="KW-1185">Reference proteome</keyword>
<gene>
    <name evidence="2" type="ORF">FE257_011431</name>
</gene>
<proteinExistence type="predicted"/>
<organism evidence="2 3">
    <name type="scientific">Aspergillus nanangensis</name>
    <dbReference type="NCBI Taxonomy" id="2582783"/>
    <lineage>
        <taxon>Eukaryota</taxon>
        <taxon>Fungi</taxon>
        <taxon>Dikarya</taxon>
        <taxon>Ascomycota</taxon>
        <taxon>Pezizomycotina</taxon>
        <taxon>Eurotiomycetes</taxon>
        <taxon>Eurotiomycetidae</taxon>
        <taxon>Eurotiales</taxon>
        <taxon>Aspergillaceae</taxon>
        <taxon>Aspergillus</taxon>
        <taxon>Aspergillus subgen. Circumdati</taxon>
    </lineage>
</organism>
<feature type="compositionally biased region" description="Pro residues" evidence="1">
    <location>
        <begin position="362"/>
        <end position="372"/>
    </location>
</feature>